<dbReference type="RefSeq" id="YP_009177009.1">
    <property type="nucleotide sequence ID" value="NC_028236.1"/>
</dbReference>
<keyword evidence="2" id="KW-1185">Reference proteome</keyword>
<name>A0A0C4ME12_9RHAB</name>
<sequence>MDKMKSSLLAKMMKKMMTEEVEMRILGLIPYLKTPNSLEGDWKMTRPERRLGRYHWRKRVNQLRYRVFLLRL</sequence>
<protein>
    <submittedName>
        <fullName evidence="1">Uncharacterized protein</fullName>
    </submittedName>
</protein>
<evidence type="ECO:0000313" key="1">
    <source>
        <dbReference type="EMBL" id="AIL31433.1"/>
    </source>
</evidence>
<proteinExistence type="predicted"/>
<dbReference type="GeneID" id="26122676"/>
<dbReference type="KEGG" id="vg:26122676"/>
<accession>A0A0C4ME12</accession>
<organism evidence="1 2">
    <name type="scientific">Kumasi rhabdovirus</name>
    <dbReference type="NCBI Taxonomy" id="1537975"/>
    <lineage>
        <taxon>Viruses</taxon>
        <taxon>Riboviria</taxon>
        <taxon>Orthornavirae</taxon>
        <taxon>Negarnaviricota</taxon>
        <taxon>Haploviricotina</taxon>
        <taxon>Monjiviricetes</taxon>
        <taxon>Mononegavirales</taxon>
        <taxon>Rhabdoviridae</taxon>
        <taxon>Alpharhabdovirinae</taxon>
        <taxon>Ledantevirus</taxon>
        <taxon>Ledantevirus kumasi</taxon>
    </lineage>
</organism>
<dbReference type="EMBL" id="KJ179955">
    <property type="protein sequence ID" value="AIL31433.1"/>
    <property type="molecule type" value="Viral_cRNA"/>
</dbReference>
<reference evidence="1 2" key="1">
    <citation type="journal article" date="2015" name="J. Virol.">
        <title>A Novel Rhabdovirus Isolated from the Straw-Colored Fruit Bat Eidolon helvum, with Signs of Antibodies in Swine and Humans.</title>
        <authorList>
            <person name="Binger T."/>
            <person name="Annan A."/>
            <person name="Drexler J.F."/>
            <person name="Muller M.A."/>
            <person name="Kallies R."/>
            <person name="Adankwah E."/>
            <person name="Wollny R."/>
            <person name="Kopp A."/>
            <person name="Heidemann H."/>
            <person name="Dei D."/>
            <person name="Agya-Yao F.C."/>
            <person name="Junglen S."/>
            <person name="Feldt T."/>
            <person name="Kurth A."/>
            <person name="Oppong S."/>
            <person name="Adu-Sarkodie Y."/>
            <person name="Drosten C."/>
        </authorList>
    </citation>
    <scope>NUCLEOTIDE SEQUENCE [LARGE SCALE GENOMIC DNA]</scope>
</reference>
<evidence type="ECO:0000313" key="2">
    <source>
        <dbReference type="Proteomes" id="UP000145486"/>
    </source>
</evidence>
<dbReference type="Proteomes" id="UP000145486">
    <property type="component" value="Segment"/>
</dbReference>